<dbReference type="InterPro" id="IPR008271">
    <property type="entry name" value="Ser/Thr_kinase_AS"/>
</dbReference>
<dbReference type="PROSITE" id="PS00107">
    <property type="entry name" value="PROTEIN_KINASE_ATP"/>
    <property type="match status" value="1"/>
</dbReference>
<dbReference type="GO" id="GO:0007165">
    <property type="term" value="P:signal transduction"/>
    <property type="evidence" value="ECO:0007669"/>
    <property type="project" value="TreeGrafter"/>
</dbReference>
<feature type="binding site" evidence="5">
    <location>
        <position position="34"/>
    </location>
    <ligand>
        <name>ATP</name>
        <dbReference type="ChEBI" id="CHEBI:30616"/>
    </ligand>
</feature>
<evidence type="ECO:0000256" key="3">
    <source>
        <dbReference type="ARBA" id="ARBA00022777"/>
    </source>
</evidence>
<dbReference type="PANTHER" id="PTHR48011:SF18">
    <property type="entry name" value="MITOGEN-ACTIVATED PROTEIN KINASE KINASE KINASE 19-RELATED"/>
    <property type="match status" value="1"/>
</dbReference>
<dbReference type="GO" id="GO:0005524">
    <property type="term" value="F:ATP binding"/>
    <property type="evidence" value="ECO:0007669"/>
    <property type="project" value="UniProtKB-UniRule"/>
</dbReference>
<evidence type="ECO:0000256" key="1">
    <source>
        <dbReference type="ARBA" id="ARBA00022679"/>
    </source>
</evidence>
<feature type="domain" description="Protein kinase" evidence="7">
    <location>
        <begin position="3"/>
        <end position="265"/>
    </location>
</feature>
<dbReference type="Pfam" id="PF00069">
    <property type="entry name" value="Pkinase"/>
    <property type="match status" value="1"/>
</dbReference>
<keyword evidence="3" id="KW-0418">Kinase</keyword>
<dbReference type="SMART" id="SM00220">
    <property type="entry name" value="S_TKc"/>
    <property type="match status" value="1"/>
</dbReference>
<evidence type="ECO:0000256" key="4">
    <source>
        <dbReference type="ARBA" id="ARBA00022840"/>
    </source>
</evidence>
<accession>A0A6A6L5B8</accession>
<protein>
    <recommendedName>
        <fullName evidence="7">Protein kinase domain-containing protein</fullName>
    </recommendedName>
</protein>
<gene>
    <name evidence="8" type="ORF">GH714_032405</name>
</gene>
<dbReference type="EMBL" id="JAAGAX010000013">
    <property type="protein sequence ID" value="KAF2295273.1"/>
    <property type="molecule type" value="Genomic_DNA"/>
</dbReference>
<organism evidence="8 9">
    <name type="scientific">Hevea brasiliensis</name>
    <name type="common">Para rubber tree</name>
    <name type="synonym">Siphonia brasiliensis</name>
    <dbReference type="NCBI Taxonomy" id="3981"/>
    <lineage>
        <taxon>Eukaryota</taxon>
        <taxon>Viridiplantae</taxon>
        <taxon>Streptophyta</taxon>
        <taxon>Embryophyta</taxon>
        <taxon>Tracheophyta</taxon>
        <taxon>Spermatophyta</taxon>
        <taxon>Magnoliopsida</taxon>
        <taxon>eudicotyledons</taxon>
        <taxon>Gunneridae</taxon>
        <taxon>Pentapetalae</taxon>
        <taxon>rosids</taxon>
        <taxon>fabids</taxon>
        <taxon>Malpighiales</taxon>
        <taxon>Euphorbiaceae</taxon>
        <taxon>Crotonoideae</taxon>
        <taxon>Micrandreae</taxon>
        <taxon>Hevea</taxon>
    </lineage>
</organism>
<evidence type="ECO:0000259" key="7">
    <source>
        <dbReference type="PROSITE" id="PS50011"/>
    </source>
</evidence>
<evidence type="ECO:0000313" key="9">
    <source>
        <dbReference type="Proteomes" id="UP000467840"/>
    </source>
</evidence>
<dbReference type="PANTHER" id="PTHR48011">
    <property type="entry name" value="CCR4-NOT TRANSCRIPTIONAL COMPLEX SUBUNIT CAF120-RELATED"/>
    <property type="match status" value="1"/>
</dbReference>
<reference evidence="8 9" key="1">
    <citation type="journal article" date="2020" name="Mol. Plant">
        <title>The Chromosome-Based Rubber Tree Genome Provides New Insights into Spurge Genome Evolution and Rubber Biosynthesis.</title>
        <authorList>
            <person name="Liu J."/>
            <person name="Shi C."/>
            <person name="Shi C.C."/>
            <person name="Li W."/>
            <person name="Zhang Q.J."/>
            <person name="Zhang Y."/>
            <person name="Li K."/>
            <person name="Lu H.F."/>
            <person name="Shi C."/>
            <person name="Zhu S.T."/>
            <person name="Xiao Z.Y."/>
            <person name="Nan H."/>
            <person name="Yue Y."/>
            <person name="Zhu X.G."/>
            <person name="Wu Y."/>
            <person name="Hong X.N."/>
            <person name="Fan G.Y."/>
            <person name="Tong Y."/>
            <person name="Zhang D."/>
            <person name="Mao C.L."/>
            <person name="Liu Y.L."/>
            <person name="Hao S.J."/>
            <person name="Liu W.Q."/>
            <person name="Lv M.Q."/>
            <person name="Zhang H.B."/>
            <person name="Liu Y."/>
            <person name="Hu-Tang G.R."/>
            <person name="Wang J.P."/>
            <person name="Wang J.H."/>
            <person name="Sun Y.H."/>
            <person name="Ni S.B."/>
            <person name="Chen W.B."/>
            <person name="Zhang X.C."/>
            <person name="Jiao Y.N."/>
            <person name="Eichler E.E."/>
            <person name="Li G.H."/>
            <person name="Liu X."/>
            <person name="Gao L.Z."/>
        </authorList>
    </citation>
    <scope>NUCLEOTIDE SEQUENCE [LARGE SCALE GENOMIC DNA]</scope>
    <source>
        <strain evidence="9">cv. GT1</strain>
        <tissue evidence="8">Leaf</tissue>
    </source>
</reference>
<keyword evidence="9" id="KW-1185">Reference proteome</keyword>
<evidence type="ECO:0000256" key="2">
    <source>
        <dbReference type="ARBA" id="ARBA00022741"/>
    </source>
</evidence>
<keyword evidence="2 5" id="KW-0547">Nucleotide-binding</keyword>
<evidence type="ECO:0000256" key="5">
    <source>
        <dbReference type="PROSITE-ProRule" id="PRU10141"/>
    </source>
</evidence>
<dbReference type="Gene3D" id="1.10.510.10">
    <property type="entry name" value="Transferase(Phosphotransferase) domain 1"/>
    <property type="match status" value="1"/>
</dbReference>
<dbReference type="SUPFAM" id="SSF56112">
    <property type="entry name" value="Protein kinase-like (PK-like)"/>
    <property type="match status" value="1"/>
</dbReference>
<dbReference type="PROSITE" id="PS50011">
    <property type="entry name" value="PROTEIN_KINASE_DOM"/>
    <property type="match status" value="1"/>
</dbReference>
<evidence type="ECO:0000256" key="6">
    <source>
        <dbReference type="RuleBase" id="RU000304"/>
    </source>
</evidence>
<dbReference type="CDD" id="cd06606">
    <property type="entry name" value="STKc_MAPKKK"/>
    <property type="match status" value="1"/>
</dbReference>
<dbReference type="PROSITE" id="PS00108">
    <property type="entry name" value="PROTEIN_KINASE_ST"/>
    <property type="match status" value="1"/>
</dbReference>
<keyword evidence="6" id="KW-0723">Serine/threonine-protein kinase</keyword>
<keyword evidence="1" id="KW-0808">Transferase</keyword>
<dbReference type="GO" id="GO:0004674">
    <property type="term" value="F:protein serine/threonine kinase activity"/>
    <property type="evidence" value="ECO:0007669"/>
    <property type="project" value="UniProtKB-KW"/>
</dbReference>
<dbReference type="InterPro" id="IPR011009">
    <property type="entry name" value="Kinase-like_dom_sf"/>
</dbReference>
<name>A0A6A6L5B8_HEVBR</name>
<comment type="caution">
    <text evidence="8">The sequence shown here is derived from an EMBL/GenBank/DDBJ whole genome shotgun (WGS) entry which is preliminary data.</text>
</comment>
<dbReference type="InterPro" id="IPR052751">
    <property type="entry name" value="Plant_MAPKKK"/>
</dbReference>
<dbReference type="Proteomes" id="UP000467840">
    <property type="component" value="Chromosome 7"/>
</dbReference>
<keyword evidence="4 5" id="KW-0067">ATP-binding</keyword>
<evidence type="ECO:0000313" key="8">
    <source>
        <dbReference type="EMBL" id="KAF2295273.1"/>
    </source>
</evidence>
<sequence>MDWVRGDCIGCGSFSTVNLAIPTKSSSSPLMAVKSCDLFDSSLLENEKDVLSQLGYCEHIIQCFGGDQSVENGQRLYSLLLEYASGGNLSHWVKNSGGCLRESEARRYTRSILKGLRYIHAKGFAHCDIKLENILLFENGEVKIADFGLAKKTGQKQSGEQGRMVFRGTPLYMSPESVNENEYDSPCDIWALGCALVEMVTGKPAWNCKPETNIAALMIRIGVGDELPEIPQELSKEGKDFLSKCFVKDPRTRWTADMLLDHPFVATENTVTLKESKQSSPSSSPRCPFEYPEWVSVPSSSPKTELWSNKEVNSRFDWSSLSYSPSPAERLRQLASDEVCNWSFSESWVTVR</sequence>
<dbReference type="InterPro" id="IPR017441">
    <property type="entry name" value="Protein_kinase_ATP_BS"/>
</dbReference>
<proteinExistence type="inferred from homology"/>
<dbReference type="AlphaFoldDB" id="A0A6A6L5B8"/>
<dbReference type="InterPro" id="IPR000719">
    <property type="entry name" value="Prot_kinase_dom"/>
</dbReference>
<comment type="similarity">
    <text evidence="6">Belongs to the protein kinase superfamily.</text>
</comment>